<evidence type="ECO:0000313" key="4">
    <source>
        <dbReference type="Proteomes" id="UP000570514"/>
    </source>
</evidence>
<name>A0A846N4T7_9PROT</name>
<keyword evidence="4" id="KW-1185">Reference proteome</keyword>
<proteinExistence type="predicted"/>
<dbReference type="Pfam" id="PF07940">
    <property type="entry name" value="Hepar_II_III_C"/>
    <property type="match status" value="1"/>
</dbReference>
<evidence type="ECO:0000256" key="1">
    <source>
        <dbReference type="ARBA" id="ARBA00004196"/>
    </source>
</evidence>
<dbReference type="Proteomes" id="UP000570514">
    <property type="component" value="Unassembled WGS sequence"/>
</dbReference>
<sequence length="573" mass="64133">MPARAPHHTKPPLALWPEALEYALWQGLSGWRSWYRSTWIYRRFLIGQLTDRIDYQPQDRLPRRLDEADALLRGRFKFEGEMADAGGKSIFDAVPPSKDWLKNLHGFAFLPPLAMAGGDPARTLATNLVSQWLKRYGKYSEPAWAPHVMARRLIAIFTYGRFILTNCDMLWRSKVFVSLREQARMLDRIAREAPEGLPRIEAAAALALSGVCLEDGSRRLENGLERLETELAKQILPDGGHISRSPETLVDVYRHVIMVLEALAFREHPVPQGIRGALDRMSPMVRFFRHGDGALSLFNGGGESNPRMIQLLLQRDDVKGQPFGYAPHSGYHRMSANRTLVLFDCGTPPPGVYSNTAHAGCLAFELSAGAQRLIVNCGTPSQAGHRRWQNALRATAAHSTVTLADTSSGFILRESWVRTKIGARLIHGPTHIETRRMETEKGTTVVACHDGYVPNFSMRHERELTLSPQGLAVTGIDRIVPLHERKDTLTFAIRFHVHPDVRLSTSQAGDVLFKLPNGEGWRMRATAAMAIEESVYLGADMVRRAEQIVVTGRVKNETAEIGWIIEQIATPPN</sequence>
<accession>A0A846N4T7</accession>
<dbReference type="AlphaFoldDB" id="A0A846N4T7"/>
<comment type="caution">
    <text evidence="3">The sequence shown here is derived from an EMBL/GenBank/DDBJ whole genome shotgun (WGS) entry which is preliminary data.</text>
</comment>
<dbReference type="InterPro" id="IPR008929">
    <property type="entry name" value="Chondroitin_lyas"/>
</dbReference>
<evidence type="ECO:0000313" key="3">
    <source>
        <dbReference type="EMBL" id="NIK90097.1"/>
    </source>
</evidence>
<comment type="subcellular location">
    <subcellularLocation>
        <location evidence="1">Cell envelope</location>
    </subcellularLocation>
</comment>
<feature type="domain" description="Heparinase II/III-like C-terminal" evidence="2">
    <location>
        <begin position="321"/>
        <end position="563"/>
    </location>
</feature>
<dbReference type="Gene3D" id="1.50.10.100">
    <property type="entry name" value="Chondroitin AC/alginate lyase"/>
    <property type="match status" value="1"/>
</dbReference>
<dbReference type="Gene3D" id="2.70.98.70">
    <property type="match status" value="1"/>
</dbReference>
<dbReference type="GO" id="GO:0016829">
    <property type="term" value="F:lyase activity"/>
    <property type="evidence" value="ECO:0007669"/>
    <property type="project" value="InterPro"/>
</dbReference>
<dbReference type="GO" id="GO:0030313">
    <property type="term" value="C:cell envelope"/>
    <property type="evidence" value="ECO:0007669"/>
    <property type="project" value="UniProtKB-SubCell"/>
</dbReference>
<organism evidence="3 4">
    <name type="scientific">Rhizomicrobium palustre</name>
    <dbReference type="NCBI Taxonomy" id="189966"/>
    <lineage>
        <taxon>Bacteria</taxon>
        <taxon>Pseudomonadati</taxon>
        <taxon>Pseudomonadota</taxon>
        <taxon>Alphaproteobacteria</taxon>
        <taxon>Micropepsales</taxon>
        <taxon>Micropepsaceae</taxon>
        <taxon>Rhizomicrobium</taxon>
    </lineage>
</organism>
<dbReference type="EMBL" id="JAASRM010000001">
    <property type="protein sequence ID" value="NIK90097.1"/>
    <property type="molecule type" value="Genomic_DNA"/>
</dbReference>
<evidence type="ECO:0000259" key="2">
    <source>
        <dbReference type="Pfam" id="PF07940"/>
    </source>
</evidence>
<reference evidence="3 4" key="1">
    <citation type="submission" date="2020-03" db="EMBL/GenBank/DDBJ databases">
        <title>Genomic Encyclopedia of Type Strains, Phase IV (KMG-IV): sequencing the most valuable type-strain genomes for metagenomic binning, comparative biology and taxonomic classification.</title>
        <authorList>
            <person name="Goeker M."/>
        </authorList>
    </citation>
    <scope>NUCLEOTIDE SEQUENCE [LARGE SCALE GENOMIC DNA]</scope>
    <source>
        <strain evidence="3 4">DSM 19867</strain>
    </source>
</reference>
<gene>
    <name evidence="3" type="ORF">FHS83_003415</name>
</gene>
<dbReference type="InterPro" id="IPR012480">
    <property type="entry name" value="Hepar_II_III_C"/>
</dbReference>
<protein>
    <submittedName>
        <fullName evidence="3">Putative heparinase superfamily protein</fullName>
    </submittedName>
</protein>
<dbReference type="RefSeq" id="WP_167084366.1">
    <property type="nucleotide sequence ID" value="NZ_BAAADC010000001.1"/>
</dbReference>